<dbReference type="SUPFAM" id="SSF53756">
    <property type="entry name" value="UDP-Glycosyltransferase/glycogen phosphorylase"/>
    <property type="match status" value="1"/>
</dbReference>
<dbReference type="Gene3D" id="3.40.50.2000">
    <property type="entry name" value="Glycogen Phosphorylase B"/>
    <property type="match status" value="3"/>
</dbReference>
<gene>
    <name evidence="1" type="ORF">Slati_0934400</name>
</gene>
<protein>
    <submittedName>
        <fullName evidence="1">Uncharacterized protein</fullName>
    </submittedName>
</protein>
<evidence type="ECO:0000313" key="1">
    <source>
        <dbReference type="EMBL" id="KAL0455952.1"/>
    </source>
</evidence>
<dbReference type="AlphaFoldDB" id="A0AAW2XP73"/>
<accession>A0AAW2XP73</accession>
<organism evidence="1">
    <name type="scientific">Sesamum latifolium</name>
    <dbReference type="NCBI Taxonomy" id="2727402"/>
    <lineage>
        <taxon>Eukaryota</taxon>
        <taxon>Viridiplantae</taxon>
        <taxon>Streptophyta</taxon>
        <taxon>Embryophyta</taxon>
        <taxon>Tracheophyta</taxon>
        <taxon>Spermatophyta</taxon>
        <taxon>Magnoliopsida</taxon>
        <taxon>eudicotyledons</taxon>
        <taxon>Gunneridae</taxon>
        <taxon>Pentapetalae</taxon>
        <taxon>asterids</taxon>
        <taxon>lamiids</taxon>
        <taxon>Lamiales</taxon>
        <taxon>Pedaliaceae</taxon>
        <taxon>Sesamum</taxon>
    </lineage>
</organism>
<dbReference type="PANTHER" id="PTHR48045:SF39">
    <property type="entry name" value="UDP-GLYCOSYLTRANSFERASE 86A1-LIKE"/>
    <property type="match status" value="1"/>
</dbReference>
<dbReference type="PANTHER" id="PTHR48045">
    <property type="entry name" value="UDP-GLYCOSYLTRANSFERASE 72B1"/>
    <property type="match status" value="1"/>
</dbReference>
<reference evidence="1" key="1">
    <citation type="submission" date="2020-06" db="EMBL/GenBank/DDBJ databases">
        <authorList>
            <person name="Li T."/>
            <person name="Hu X."/>
            <person name="Zhang T."/>
            <person name="Song X."/>
            <person name="Zhang H."/>
            <person name="Dai N."/>
            <person name="Sheng W."/>
            <person name="Hou X."/>
            <person name="Wei L."/>
        </authorList>
    </citation>
    <scope>NUCLEOTIDE SEQUENCE</scope>
    <source>
        <strain evidence="1">KEN1</strain>
        <tissue evidence="1">Leaf</tissue>
    </source>
</reference>
<reference evidence="1" key="2">
    <citation type="journal article" date="2024" name="Plant">
        <title>Genomic evolution and insights into agronomic trait innovations of Sesamum species.</title>
        <authorList>
            <person name="Miao H."/>
            <person name="Wang L."/>
            <person name="Qu L."/>
            <person name="Liu H."/>
            <person name="Sun Y."/>
            <person name="Le M."/>
            <person name="Wang Q."/>
            <person name="Wei S."/>
            <person name="Zheng Y."/>
            <person name="Lin W."/>
            <person name="Duan Y."/>
            <person name="Cao H."/>
            <person name="Xiong S."/>
            <person name="Wang X."/>
            <person name="Wei L."/>
            <person name="Li C."/>
            <person name="Ma Q."/>
            <person name="Ju M."/>
            <person name="Zhao R."/>
            <person name="Li G."/>
            <person name="Mu C."/>
            <person name="Tian Q."/>
            <person name="Mei H."/>
            <person name="Zhang T."/>
            <person name="Gao T."/>
            <person name="Zhang H."/>
        </authorList>
    </citation>
    <scope>NUCLEOTIDE SEQUENCE</scope>
    <source>
        <strain evidence="1">KEN1</strain>
    </source>
</reference>
<sequence length="177" mass="20059">MNVLPPGFMANIKDKGLTIPWCNQRAVLSNTTIEGFLTHCGFGTRYWSIWYGVPEYVVDDWNARINLCEKGPISKDRVAETINSLMNGTISGNLIKQNMKKMSKIVHDAVAKDGSSTMNLDHSFKDLKTKICTRSNDKSVSFQSLRNLNFRGFTPLTLLHFSHDCKRLQCAGFYFNL</sequence>
<proteinExistence type="predicted"/>
<comment type="caution">
    <text evidence="1">The sequence shown here is derived from an EMBL/GenBank/DDBJ whole genome shotgun (WGS) entry which is preliminary data.</text>
</comment>
<name>A0AAW2XP73_9LAMI</name>
<dbReference type="EMBL" id="JACGWN010000003">
    <property type="protein sequence ID" value="KAL0455952.1"/>
    <property type="molecule type" value="Genomic_DNA"/>
</dbReference>